<sequence length="173" mass="19993">MENIAENINWLITALTFLGGIYMYFNHTYRLNQQQKKLNEQQEQLNKQQVQLNEYQIEKSKAESLEKKQAMIEANVYRATDRKGNSIWKMKIYNKGKAKATNIDFTSETLDADSAIELIGDPTMFPIPSLIPYGSVELSVLLCCGHKPSHKFIFTWDDESGKGRTQEQDVFFQ</sequence>
<organism evidence="3 4">
    <name type="scientific">Bacteroides uniformis</name>
    <dbReference type="NCBI Taxonomy" id="820"/>
    <lineage>
        <taxon>Bacteria</taxon>
        <taxon>Pseudomonadati</taxon>
        <taxon>Bacteroidota</taxon>
        <taxon>Bacteroidia</taxon>
        <taxon>Bacteroidales</taxon>
        <taxon>Bacteroidaceae</taxon>
        <taxon>Bacteroides</taxon>
    </lineage>
</organism>
<dbReference type="EMBL" id="CZBF01000001">
    <property type="protein sequence ID" value="CUP28949.1"/>
    <property type="molecule type" value="Genomic_DNA"/>
</dbReference>
<keyword evidence="2" id="KW-0472">Membrane</keyword>
<gene>
    <name evidence="3" type="ORF">ERS852554_00230</name>
</gene>
<evidence type="ECO:0000256" key="2">
    <source>
        <dbReference type="SAM" id="Phobius"/>
    </source>
</evidence>
<feature type="coiled-coil region" evidence="1">
    <location>
        <begin position="28"/>
        <end position="65"/>
    </location>
</feature>
<keyword evidence="2" id="KW-1133">Transmembrane helix</keyword>
<evidence type="ECO:0000313" key="4">
    <source>
        <dbReference type="Proteomes" id="UP000095788"/>
    </source>
</evidence>
<name>A0A174M593_BACUN</name>
<evidence type="ECO:0000256" key="1">
    <source>
        <dbReference type="SAM" id="Coils"/>
    </source>
</evidence>
<feature type="transmembrane region" description="Helical" evidence="2">
    <location>
        <begin position="7"/>
        <end position="25"/>
    </location>
</feature>
<dbReference type="RefSeq" id="WP_057281065.1">
    <property type="nucleotide sequence ID" value="NZ_CZBF01000001.1"/>
</dbReference>
<reference evidence="3 4" key="1">
    <citation type="submission" date="2015-09" db="EMBL/GenBank/DDBJ databases">
        <authorList>
            <consortium name="Pathogen Informatics"/>
        </authorList>
    </citation>
    <scope>NUCLEOTIDE SEQUENCE [LARGE SCALE GENOMIC DNA]</scope>
    <source>
        <strain evidence="3 4">2789STDY5834942</strain>
    </source>
</reference>
<proteinExistence type="predicted"/>
<evidence type="ECO:0000313" key="3">
    <source>
        <dbReference type="EMBL" id="CUP28949.1"/>
    </source>
</evidence>
<dbReference type="AlphaFoldDB" id="A0A174M593"/>
<keyword evidence="1" id="KW-0175">Coiled coil</keyword>
<keyword evidence="2" id="KW-0812">Transmembrane</keyword>
<protein>
    <submittedName>
        <fullName evidence="3">Uncharacterized protein</fullName>
    </submittedName>
</protein>
<accession>A0A174M593</accession>
<dbReference type="Proteomes" id="UP000095788">
    <property type="component" value="Unassembled WGS sequence"/>
</dbReference>